<dbReference type="Proteomes" id="UP000031972">
    <property type="component" value="Unassembled WGS sequence"/>
</dbReference>
<dbReference type="CDD" id="cd08055">
    <property type="entry name" value="gp15"/>
    <property type="match status" value="1"/>
</dbReference>
<keyword evidence="2" id="KW-1185">Reference proteome</keyword>
<sequence length="104" mass="11912">MDVEKVKSMIGFSNTTKHDAYLTEMIPLIVERAKEYCHNDFKDHNGEEALPAGIKIFVAKGCQFNLNKAGLKSQSMGSVSYTFDTNFPASYYKEIQTYRKVRFK</sequence>
<gene>
    <name evidence="1" type="ORF">KR50_28360</name>
</gene>
<evidence type="ECO:0000313" key="1">
    <source>
        <dbReference type="EMBL" id="KIL46161.1"/>
    </source>
</evidence>
<protein>
    <recommendedName>
        <fullName evidence="3">Phage head-tail adapter protein</fullName>
    </recommendedName>
</protein>
<proteinExistence type="predicted"/>
<evidence type="ECO:0008006" key="3">
    <source>
        <dbReference type="Google" id="ProtNLM"/>
    </source>
</evidence>
<dbReference type="Pfam" id="PF05135">
    <property type="entry name" value="Phage_connect_1"/>
    <property type="match status" value="1"/>
</dbReference>
<dbReference type="OrthoDB" id="2408702at2"/>
<dbReference type="RefSeq" id="WP_041059729.1">
    <property type="nucleotide sequence ID" value="NZ_JXRR01000017.1"/>
</dbReference>
<organism evidence="1 2">
    <name type="scientific">Jeotgalibacillus campisalis</name>
    <dbReference type="NCBI Taxonomy" id="220754"/>
    <lineage>
        <taxon>Bacteria</taxon>
        <taxon>Bacillati</taxon>
        <taxon>Bacillota</taxon>
        <taxon>Bacilli</taxon>
        <taxon>Bacillales</taxon>
        <taxon>Caryophanaceae</taxon>
        <taxon>Jeotgalibacillus</taxon>
    </lineage>
</organism>
<name>A0A0C2VNY5_9BACL</name>
<comment type="caution">
    <text evidence="1">The sequence shown here is derived from an EMBL/GenBank/DDBJ whole genome shotgun (WGS) entry which is preliminary data.</text>
</comment>
<dbReference type="InterPro" id="IPR053746">
    <property type="entry name" value="Viral_HT_Connector_Assembly"/>
</dbReference>
<dbReference type="EMBL" id="JXRR01000017">
    <property type="protein sequence ID" value="KIL46161.1"/>
    <property type="molecule type" value="Genomic_DNA"/>
</dbReference>
<dbReference type="InterPro" id="IPR021146">
    <property type="entry name" value="Phage_gp6-like_head-tail"/>
</dbReference>
<reference evidence="1 2" key="1">
    <citation type="submission" date="2015-01" db="EMBL/GenBank/DDBJ databases">
        <title>Jeotgalibacillus campisalis genome sequencing.</title>
        <authorList>
            <person name="Goh K.M."/>
            <person name="Chan K.-G."/>
            <person name="Yaakop A.S."/>
            <person name="Ee R."/>
            <person name="Gan H.M."/>
            <person name="Chan C.S."/>
        </authorList>
    </citation>
    <scope>NUCLEOTIDE SEQUENCE [LARGE SCALE GENOMIC DNA]</scope>
    <source>
        <strain evidence="1 2">SF-57</strain>
    </source>
</reference>
<evidence type="ECO:0000313" key="2">
    <source>
        <dbReference type="Proteomes" id="UP000031972"/>
    </source>
</evidence>
<dbReference type="PATRIC" id="fig|220754.4.peg.2850"/>
<accession>A0A0C2VNY5</accession>
<dbReference type="Gene3D" id="1.10.246.150">
    <property type="match status" value="1"/>
</dbReference>
<dbReference type="AlphaFoldDB" id="A0A0C2VNY5"/>